<protein>
    <submittedName>
        <fullName evidence="2">Acyl-CoA N-acyltransferase</fullName>
    </submittedName>
</protein>
<keyword evidence="2" id="KW-0012">Acyltransferase</keyword>
<evidence type="ECO:0000313" key="3">
    <source>
        <dbReference type="Proteomes" id="UP000235786"/>
    </source>
</evidence>
<dbReference type="PROSITE" id="PS51186">
    <property type="entry name" value="GNAT"/>
    <property type="match status" value="1"/>
</dbReference>
<dbReference type="EMBL" id="KZ613956">
    <property type="protein sequence ID" value="PMD33336.1"/>
    <property type="molecule type" value="Genomic_DNA"/>
</dbReference>
<accession>A0A2J6R494</accession>
<dbReference type="SUPFAM" id="SSF55729">
    <property type="entry name" value="Acyl-CoA N-acyltransferases (Nat)"/>
    <property type="match status" value="1"/>
</dbReference>
<dbReference type="Pfam" id="PF13302">
    <property type="entry name" value="Acetyltransf_3"/>
    <property type="match status" value="1"/>
</dbReference>
<feature type="domain" description="N-acetyltransferase" evidence="1">
    <location>
        <begin position="47"/>
        <end position="195"/>
    </location>
</feature>
<evidence type="ECO:0000313" key="2">
    <source>
        <dbReference type="EMBL" id="PMD33336.1"/>
    </source>
</evidence>
<keyword evidence="2" id="KW-0808">Transferase</keyword>
<dbReference type="PANTHER" id="PTHR43792:SF1">
    <property type="entry name" value="N-ACETYLTRANSFERASE DOMAIN-CONTAINING PROTEIN"/>
    <property type="match status" value="1"/>
</dbReference>
<feature type="non-terminal residue" evidence="2">
    <location>
        <position position="1"/>
    </location>
</feature>
<dbReference type="InterPro" id="IPR000182">
    <property type="entry name" value="GNAT_dom"/>
</dbReference>
<gene>
    <name evidence="2" type="ORF">L207DRAFT_571520</name>
</gene>
<dbReference type="InterPro" id="IPR016181">
    <property type="entry name" value="Acyl_CoA_acyltransferase"/>
</dbReference>
<name>A0A2J6R494_HYAVF</name>
<dbReference type="AlphaFoldDB" id="A0A2J6R494"/>
<reference evidence="2 3" key="1">
    <citation type="submission" date="2016-04" db="EMBL/GenBank/DDBJ databases">
        <title>A degradative enzymes factory behind the ericoid mycorrhizal symbiosis.</title>
        <authorList>
            <consortium name="DOE Joint Genome Institute"/>
            <person name="Martino E."/>
            <person name="Morin E."/>
            <person name="Grelet G."/>
            <person name="Kuo A."/>
            <person name="Kohler A."/>
            <person name="Daghino S."/>
            <person name="Barry K."/>
            <person name="Choi C."/>
            <person name="Cichocki N."/>
            <person name="Clum A."/>
            <person name="Copeland A."/>
            <person name="Hainaut M."/>
            <person name="Haridas S."/>
            <person name="Labutti K."/>
            <person name="Lindquist E."/>
            <person name="Lipzen A."/>
            <person name="Khouja H.-R."/>
            <person name="Murat C."/>
            <person name="Ohm R."/>
            <person name="Olson A."/>
            <person name="Spatafora J."/>
            <person name="Veneault-Fourrey C."/>
            <person name="Henrissat B."/>
            <person name="Grigoriev I."/>
            <person name="Martin F."/>
            <person name="Perotto S."/>
        </authorList>
    </citation>
    <scope>NUCLEOTIDE SEQUENCE [LARGE SCALE GENOMIC DNA]</scope>
    <source>
        <strain evidence="2 3">F</strain>
    </source>
</reference>
<proteinExistence type="predicted"/>
<dbReference type="PANTHER" id="PTHR43792">
    <property type="entry name" value="GNAT FAMILY, PUTATIVE (AFU_ORTHOLOGUE AFUA_3G00765)-RELATED-RELATED"/>
    <property type="match status" value="1"/>
</dbReference>
<dbReference type="Gene3D" id="3.40.630.30">
    <property type="match status" value="1"/>
</dbReference>
<evidence type="ECO:0000259" key="1">
    <source>
        <dbReference type="PROSITE" id="PS51186"/>
    </source>
</evidence>
<dbReference type="InterPro" id="IPR051531">
    <property type="entry name" value="N-acetyltransferase"/>
</dbReference>
<organism evidence="2 3">
    <name type="scientific">Hyaloscypha variabilis (strain UAMH 11265 / GT02V1 / F)</name>
    <name type="common">Meliniomyces variabilis</name>
    <dbReference type="NCBI Taxonomy" id="1149755"/>
    <lineage>
        <taxon>Eukaryota</taxon>
        <taxon>Fungi</taxon>
        <taxon>Dikarya</taxon>
        <taxon>Ascomycota</taxon>
        <taxon>Pezizomycotina</taxon>
        <taxon>Leotiomycetes</taxon>
        <taxon>Helotiales</taxon>
        <taxon>Hyaloscyphaceae</taxon>
        <taxon>Hyaloscypha</taxon>
        <taxon>Hyaloscypha variabilis</taxon>
    </lineage>
</organism>
<dbReference type="OrthoDB" id="4072826at2759"/>
<keyword evidence="3" id="KW-1185">Reference proteome</keyword>
<sequence length="208" mass="23739">MIDIRLKSENMATHVAESERLYLEPLAVDRHLEGFHALNSDERVSRWSYRLPTKDLEAARKLITIRFPSAEKPFIENYAIILKSENSKETAGEEGEMIGVIGIPRLSYDGLAAEVGYGLIPEFWGEGYASEALKMFAKYYFNSKREFQKDHLVAETEPKNAPSQRVLEKAGFIRGELVRDAFEVEDPLTGEKSMRAAFHWKFDPPPVQ</sequence>
<dbReference type="GO" id="GO:0016747">
    <property type="term" value="F:acyltransferase activity, transferring groups other than amino-acyl groups"/>
    <property type="evidence" value="ECO:0007669"/>
    <property type="project" value="InterPro"/>
</dbReference>
<dbReference type="Proteomes" id="UP000235786">
    <property type="component" value="Unassembled WGS sequence"/>
</dbReference>